<comment type="similarity">
    <text evidence="2">Belongs to the SusD family.</text>
</comment>
<protein>
    <submittedName>
        <fullName evidence="8">Putative outer membrane starch-binding protein</fullName>
    </submittedName>
</protein>
<dbReference type="Pfam" id="PF14322">
    <property type="entry name" value="SusD-like_3"/>
    <property type="match status" value="1"/>
</dbReference>
<evidence type="ECO:0000313" key="8">
    <source>
        <dbReference type="EMBL" id="RXG21879.1"/>
    </source>
</evidence>
<proteinExistence type="inferred from homology"/>
<sequence>MRKYIFNTYYTFLILGGLLLNSCTELDLVQQDAASSATWYQSKDQFRQSLNEGYREVFWPLDEVYEGMDDDWQRRDVLNAVKAGNISSEYAKSNTDWSNLYKGIARVLKVVNQLENQTVLNEVEASQFMGEANFLRASFYSYLITHFGDVPFYEEELTVDESFVVERTSKETIKQKLYEYYDNAAANLPVSYNGLKYATKGAAYAMKARLALYMGDYEIAAAAAQNCMDLNEYELYPNYAELFAPTTKNSVETIFHIPRNTDLNIIRNDNVRDFLPRNHGGYAGRNPTWELLASYECTDGLPIDESPLFDPQNPFKNRDPRLLATIAPFGSLEDGDGLAPDSGSNFMDIEYNPHPEAKLVRDYENNVDVRNQDTRSVGAFAAFNGLVFKKGVTKDWKDYRTDPDLIIVRYADVLLMYAEAKIELNQINQSVLNALNAVRDRAYANSSFVNPEITTTNQEELRYKVRNERRAELAFEGRRYMDLIRWKLAEKALTGFTYGLLNVTADANTDVAPSGPLMSDLVDKDLWFWGETPEIDEDGLPDFTGLLNAGYCRTLNVITFPERQYLFPIPEEDRLLNPNLTQNSGY</sequence>
<feature type="domain" description="SusD-like N-terminal" evidence="7">
    <location>
        <begin position="46"/>
        <end position="212"/>
    </location>
</feature>
<gene>
    <name evidence="8" type="ORF">DSL99_3989</name>
</gene>
<evidence type="ECO:0000256" key="4">
    <source>
        <dbReference type="ARBA" id="ARBA00023136"/>
    </source>
</evidence>
<dbReference type="GO" id="GO:0009279">
    <property type="term" value="C:cell outer membrane"/>
    <property type="evidence" value="ECO:0007669"/>
    <property type="project" value="UniProtKB-SubCell"/>
</dbReference>
<evidence type="ECO:0000256" key="3">
    <source>
        <dbReference type="ARBA" id="ARBA00022729"/>
    </source>
</evidence>
<evidence type="ECO:0000256" key="2">
    <source>
        <dbReference type="ARBA" id="ARBA00006275"/>
    </source>
</evidence>
<reference evidence="8 9" key="1">
    <citation type="submission" date="2018-07" db="EMBL/GenBank/DDBJ databases">
        <title>Leeuwenhoekiella genomics.</title>
        <authorList>
            <person name="Tahon G."/>
            <person name="Willems A."/>
        </authorList>
    </citation>
    <scope>NUCLEOTIDE SEQUENCE [LARGE SCALE GENOMIC DNA]</scope>
    <source>
        <strain evidence="8 9">LMG 1345</strain>
    </source>
</reference>
<dbReference type="RefSeq" id="WP_073101047.1">
    <property type="nucleotide sequence ID" value="NZ_QOVL01000030.1"/>
</dbReference>
<dbReference type="AlphaFoldDB" id="A0A4Q0P7Z3"/>
<dbReference type="Pfam" id="PF07980">
    <property type="entry name" value="SusD_RagB"/>
    <property type="match status" value="1"/>
</dbReference>
<dbReference type="InterPro" id="IPR011990">
    <property type="entry name" value="TPR-like_helical_dom_sf"/>
</dbReference>
<dbReference type="Gene3D" id="1.25.40.390">
    <property type="match status" value="1"/>
</dbReference>
<keyword evidence="3" id="KW-0732">Signal</keyword>
<accession>A0A4Q0P7Z3</accession>
<dbReference type="STRING" id="1122159.SAMN02745246_03977"/>
<dbReference type="Proteomes" id="UP000290608">
    <property type="component" value="Unassembled WGS sequence"/>
</dbReference>
<name>A0A4Q0P7Z3_9FLAO</name>
<evidence type="ECO:0000259" key="6">
    <source>
        <dbReference type="Pfam" id="PF07980"/>
    </source>
</evidence>
<evidence type="ECO:0000313" key="9">
    <source>
        <dbReference type="Proteomes" id="UP000290608"/>
    </source>
</evidence>
<dbReference type="InterPro" id="IPR012944">
    <property type="entry name" value="SusD_RagB_dom"/>
</dbReference>
<dbReference type="EMBL" id="QOVL01000030">
    <property type="protein sequence ID" value="RXG21879.1"/>
    <property type="molecule type" value="Genomic_DNA"/>
</dbReference>
<evidence type="ECO:0000256" key="5">
    <source>
        <dbReference type="ARBA" id="ARBA00023237"/>
    </source>
</evidence>
<evidence type="ECO:0000256" key="1">
    <source>
        <dbReference type="ARBA" id="ARBA00004442"/>
    </source>
</evidence>
<organism evidence="8 9">
    <name type="scientific">Leeuwenhoekiella marinoflava</name>
    <dbReference type="NCBI Taxonomy" id="988"/>
    <lineage>
        <taxon>Bacteria</taxon>
        <taxon>Pseudomonadati</taxon>
        <taxon>Bacteroidota</taxon>
        <taxon>Flavobacteriia</taxon>
        <taxon>Flavobacteriales</taxon>
        <taxon>Flavobacteriaceae</taxon>
        <taxon>Leeuwenhoekiella</taxon>
    </lineage>
</organism>
<keyword evidence="5" id="KW-0998">Cell outer membrane</keyword>
<dbReference type="InterPro" id="IPR033985">
    <property type="entry name" value="SusD-like_N"/>
</dbReference>
<comment type="subcellular location">
    <subcellularLocation>
        <location evidence="1">Cell outer membrane</location>
    </subcellularLocation>
</comment>
<dbReference type="SUPFAM" id="SSF48452">
    <property type="entry name" value="TPR-like"/>
    <property type="match status" value="1"/>
</dbReference>
<feature type="domain" description="RagB/SusD" evidence="6">
    <location>
        <begin position="264"/>
        <end position="586"/>
    </location>
</feature>
<evidence type="ECO:0000259" key="7">
    <source>
        <dbReference type="Pfam" id="PF14322"/>
    </source>
</evidence>
<keyword evidence="4" id="KW-0472">Membrane</keyword>
<comment type="caution">
    <text evidence="8">The sequence shown here is derived from an EMBL/GenBank/DDBJ whole genome shotgun (WGS) entry which is preliminary data.</text>
</comment>